<keyword evidence="2" id="KW-0929">Antimicrobial</keyword>
<evidence type="ECO:0000313" key="7">
    <source>
        <dbReference type="EMBL" id="EFH44729.1"/>
    </source>
</evidence>
<gene>
    <name evidence="7" type="ORF">ARALYDRAFT_915769</name>
</gene>
<evidence type="ECO:0000256" key="6">
    <source>
        <dbReference type="SAM" id="SignalP"/>
    </source>
</evidence>
<dbReference type="Pfam" id="PF25052">
    <property type="entry name" value="AtDEF-like"/>
    <property type="match status" value="1"/>
</dbReference>
<evidence type="ECO:0000256" key="5">
    <source>
        <dbReference type="ARBA" id="ARBA00023157"/>
    </source>
</evidence>
<sequence length="92" mass="10312">MTTKKFSPFLLPSLMIFSLILMPMISALMQFKPYIEPCLKGCRSQLECMQKCMSMGHPKGGDCLGDQYGRYCCCIAGLVSQNKFPISSLPNY</sequence>
<evidence type="ECO:0000256" key="2">
    <source>
        <dbReference type="ARBA" id="ARBA00022529"/>
    </source>
</evidence>
<dbReference type="HOGENOM" id="CLU_180308_0_1_1"/>
<dbReference type="AlphaFoldDB" id="D7MI21"/>
<organism evidence="8">
    <name type="scientific">Arabidopsis lyrata subsp. lyrata</name>
    <name type="common">Lyre-leaved rock-cress</name>
    <dbReference type="NCBI Taxonomy" id="81972"/>
    <lineage>
        <taxon>Eukaryota</taxon>
        <taxon>Viridiplantae</taxon>
        <taxon>Streptophyta</taxon>
        <taxon>Embryophyta</taxon>
        <taxon>Tracheophyta</taxon>
        <taxon>Spermatophyta</taxon>
        <taxon>Magnoliopsida</taxon>
        <taxon>eudicotyledons</taxon>
        <taxon>Gunneridae</taxon>
        <taxon>Pentapetalae</taxon>
        <taxon>rosids</taxon>
        <taxon>malvids</taxon>
        <taxon>Brassicales</taxon>
        <taxon>Brassicaceae</taxon>
        <taxon>Camelineae</taxon>
        <taxon>Arabidopsis</taxon>
    </lineage>
</organism>
<evidence type="ECO:0000256" key="4">
    <source>
        <dbReference type="ARBA" id="ARBA00022821"/>
    </source>
</evidence>
<reference evidence="8" key="1">
    <citation type="journal article" date="2011" name="Nat. Genet.">
        <title>The Arabidopsis lyrata genome sequence and the basis of rapid genome size change.</title>
        <authorList>
            <person name="Hu T.T."/>
            <person name="Pattyn P."/>
            <person name="Bakker E.G."/>
            <person name="Cao J."/>
            <person name="Cheng J.-F."/>
            <person name="Clark R.M."/>
            <person name="Fahlgren N."/>
            <person name="Fawcett J.A."/>
            <person name="Grimwood J."/>
            <person name="Gundlach H."/>
            <person name="Haberer G."/>
            <person name="Hollister J.D."/>
            <person name="Ossowski S."/>
            <person name="Ottilar R.P."/>
            <person name="Salamov A.A."/>
            <person name="Schneeberger K."/>
            <person name="Spannagl M."/>
            <person name="Wang X."/>
            <person name="Yang L."/>
            <person name="Nasrallah M.E."/>
            <person name="Bergelson J."/>
            <person name="Carrington J.C."/>
            <person name="Gaut B.S."/>
            <person name="Schmutz J."/>
            <person name="Mayer K.F.X."/>
            <person name="Van de Peer Y."/>
            <person name="Grigoriev I.V."/>
            <person name="Nordborg M."/>
            <person name="Weigel D."/>
            <person name="Guo Y.-L."/>
        </authorList>
    </citation>
    <scope>NUCLEOTIDE SEQUENCE [LARGE SCALE GENOMIC DNA]</scope>
    <source>
        <strain evidence="8">cv. MN47</strain>
    </source>
</reference>
<name>D7MI21_ARALL</name>
<keyword evidence="3" id="KW-0295">Fungicide</keyword>
<dbReference type="EMBL" id="GL348719">
    <property type="protein sequence ID" value="EFH44729.1"/>
    <property type="molecule type" value="Genomic_DNA"/>
</dbReference>
<protein>
    <submittedName>
        <fullName evidence="7">Uncharacterized protein</fullName>
    </submittedName>
</protein>
<proteinExistence type="inferred from homology"/>
<dbReference type="GO" id="GO:0031640">
    <property type="term" value="P:killing of cells of another organism"/>
    <property type="evidence" value="ECO:0007669"/>
    <property type="project" value="UniProtKB-KW"/>
</dbReference>
<evidence type="ECO:0000313" key="8">
    <source>
        <dbReference type="Proteomes" id="UP000008694"/>
    </source>
</evidence>
<evidence type="ECO:0000256" key="3">
    <source>
        <dbReference type="ARBA" id="ARBA00022577"/>
    </source>
</evidence>
<dbReference type="KEGG" id="aly:9304542"/>
<keyword evidence="6" id="KW-0732">Signal</keyword>
<dbReference type="OrthoDB" id="1030945at2759"/>
<dbReference type="GO" id="GO:0050832">
    <property type="term" value="P:defense response to fungus"/>
    <property type="evidence" value="ECO:0007669"/>
    <property type="project" value="UniProtKB-KW"/>
</dbReference>
<feature type="signal peptide" evidence="6">
    <location>
        <begin position="1"/>
        <end position="27"/>
    </location>
</feature>
<dbReference type="Proteomes" id="UP000008694">
    <property type="component" value="Unassembled WGS sequence"/>
</dbReference>
<accession>D7MI21</accession>
<dbReference type="Gramene" id="scaffold_703511.1">
    <property type="protein sequence ID" value="scaffold_703511.1"/>
    <property type="gene ID" value="scaffold_703511.1"/>
</dbReference>
<feature type="chain" id="PRO_5003103774" evidence="6">
    <location>
        <begin position="28"/>
        <end position="92"/>
    </location>
</feature>
<keyword evidence="8" id="KW-1185">Reference proteome</keyword>
<dbReference type="InterPro" id="IPR010851">
    <property type="entry name" value="DEFL"/>
</dbReference>
<comment type="similarity">
    <text evidence="1">Belongs to the DEFL family.</text>
</comment>
<evidence type="ECO:0000256" key="1">
    <source>
        <dbReference type="ARBA" id="ARBA00006722"/>
    </source>
</evidence>
<keyword evidence="5" id="KW-1015">Disulfide bond</keyword>
<keyword evidence="4" id="KW-0611">Plant defense</keyword>